<keyword evidence="3" id="KW-1185">Reference proteome</keyword>
<organism evidence="2 3">
    <name type="scientific">Stenotrophomonas tumulicola</name>
    <dbReference type="NCBI Taxonomy" id="1685415"/>
    <lineage>
        <taxon>Bacteria</taxon>
        <taxon>Pseudomonadati</taxon>
        <taxon>Pseudomonadota</taxon>
        <taxon>Gammaproteobacteria</taxon>
        <taxon>Lysobacterales</taxon>
        <taxon>Lysobacteraceae</taxon>
        <taxon>Stenotrophomonas</taxon>
    </lineage>
</organism>
<feature type="transmembrane region" description="Helical" evidence="1">
    <location>
        <begin position="58"/>
        <end position="80"/>
    </location>
</feature>
<evidence type="ECO:0008006" key="4">
    <source>
        <dbReference type="Google" id="ProtNLM"/>
    </source>
</evidence>
<keyword evidence="1" id="KW-0472">Membrane</keyword>
<feature type="transmembrane region" description="Helical" evidence="1">
    <location>
        <begin position="20"/>
        <end position="38"/>
    </location>
</feature>
<proteinExistence type="predicted"/>
<name>A0A7W3IH68_9GAMM</name>
<dbReference type="AlphaFoldDB" id="A0A7W3IH68"/>
<accession>A0A7W3IH68</accession>
<dbReference type="EMBL" id="JACGXS010000003">
    <property type="protein sequence ID" value="MBA8681743.1"/>
    <property type="molecule type" value="Genomic_DNA"/>
</dbReference>
<dbReference type="RefSeq" id="WP_182338885.1">
    <property type="nucleotide sequence ID" value="NZ_JACGXS010000003.1"/>
</dbReference>
<comment type="caution">
    <text evidence="2">The sequence shown here is derived from an EMBL/GenBank/DDBJ whole genome shotgun (WGS) entry which is preliminary data.</text>
</comment>
<protein>
    <recommendedName>
        <fullName evidence="4">Bacterial Pleckstrin homology domain-containing protein</fullName>
    </recommendedName>
</protein>
<keyword evidence="1" id="KW-0812">Transmembrane</keyword>
<gene>
    <name evidence="2" type="ORF">H4O11_07935</name>
</gene>
<sequence length="193" mass="21367">MRGASDPRRFEVSETSTLRLLWILLPMLSFLALTAYYARDRAQPAAGPFSLSLSPPYFTMGGSVGWSVLVVVVLAVVLAWKFFNRRVQLDGDMLEVRSTLYRRRTPVAQMDLDRAEVVDLKGDRHHGLRYKTNAYSVPGFHSGHYRLSGGGKGFALVTDTRRVLVIPVRGGPTLLLSLVQPQALLAALRKAIG</sequence>
<evidence type="ECO:0000256" key="1">
    <source>
        <dbReference type="SAM" id="Phobius"/>
    </source>
</evidence>
<dbReference type="Proteomes" id="UP000547058">
    <property type="component" value="Unassembled WGS sequence"/>
</dbReference>
<evidence type="ECO:0000313" key="2">
    <source>
        <dbReference type="EMBL" id="MBA8681743.1"/>
    </source>
</evidence>
<evidence type="ECO:0000313" key="3">
    <source>
        <dbReference type="Proteomes" id="UP000547058"/>
    </source>
</evidence>
<keyword evidence="1" id="KW-1133">Transmembrane helix</keyword>
<reference evidence="2 3" key="1">
    <citation type="submission" date="2020-08" db="EMBL/GenBank/DDBJ databases">
        <title>Stenotrophomonas tumulicola JCM 30961.</title>
        <authorList>
            <person name="Deng Y."/>
        </authorList>
    </citation>
    <scope>NUCLEOTIDE SEQUENCE [LARGE SCALE GENOMIC DNA]</scope>
    <source>
        <strain evidence="2 3">JCM 30961</strain>
    </source>
</reference>